<dbReference type="Gene3D" id="3.40.50.150">
    <property type="entry name" value="Vaccinia Virus protein VP39"/>
    <property type="match status" value="1"/>
</dbReference>
<evidence type="ECO:0000256" key="4">
    <source>
        <dbReference type="ARBA" id="ARBA00022603"/>
    </source>
</evidence>
<evidence type="ECO:0000256" key="2">
    <source>
        <dbReference type="ARBA" id="ARBA00005369"/>
    </source>
</evidence>
<proteinExistence type="inferred from homology"/>
<dbReference type="GO" id="GO:0030091">
    <property type="term" value="P:protein repair"/>
    <property type="evidence" value="ECO:0007669"/>
    <property type="project" value="UniProtKB-UniRule"/>
</dbReference>
<evidence type="ECO:0000256" key="6">
    <source>
        <dbReference type="ARBA" id="ARBA00022691"/>
    </source>
</evidence>
<evidence type="ECO:0000256" key="5">
    <source>
        <dbReference type="ARBA" id="ARBA00022679"/>
    </source>
</evidence>
<comment type="similarity">
    <text evidence="2 7">Belongs to the methyltransferase superfamily. L-isoaspartyl/D-aspartyl protein methyltransferase family.</text>
</comment>
<reference evidence="9" key="1">
    <citation type="submission" date="2019-10" db="EMBL/GenBank/DDBJ databases">
        <title>Lacipirellula parvula gen. nov., sp. nov., representing a lineage of planctomycetes widespread in freshwater anoxic habitats, and description of the family Lacipirellulaceae.</title>
        <authorList>
            <person name="Dedysh S.N."/>
            <person name="Kulichevskaya I.S."/>
            <person name="Beletsky A.V."/>
            <person name="Rakitin A.L."/>
            <person name="Mardanov A.V."/>
            <person name="Ivanova A.A."/>
            <person name="Saltykova V.X."/>
            <person name="Rijpstra W.I.C."/>
            <person name="Sinninghe Damste J.S."/>
            <person name="Ravin N.V."/>
        </authorList>
    </citation>
    <scope>NUCLEOTIDE SEQUENCE [LARGE SCALE GENOMIC DNA]</scope>
    <source>
        <strain evidence="9">PX69</strain>
    </source>
</reference>
<keyword evidence="6 7" id="KW-0949">S-adenosyl-L-methionine</keyword>
<dbReference type="HAMAP" id="MF_00090">
    <property type="entry name" value="PIMT"/>
    <property type="match status" value="1"/>
</dbReference>
<evidence type="ECO:0000256" key="7">
    <source>
        <dbReference type="HAMAP-Rule" id="MF_00090"/>
    </source>
</evidence>
<dbReference type="PANTHER" id="PTHR11579:SF0">
    <property type="entry name" value="PROTEIN-L-ISOASPARTATE(D-ASPARTATE) O-METHYLTRANSFERASE"/>
    <property type="match status" value="1"/>
</dbReference>
<comment type="catalytic activity">
    <reaction evidence="7">
        <text>[protein]-L-isoaspartate + S-adenosyl-L-methionine = [protein]-L-isoaspartate alpha-methyl ester + S-adenosyl-L-homocysteine</text>
        <dbReference type="Rhea" id="RHEA:12705"/>
        <dbReference type="Rhea" id="RHEA-COMP:12143"/>
        <dbReference type="Rhea" id="RHEA-COMP:12144"/>
        <dbReference type="ChEBI" id="CHEBI:57856"/>
        <dbReference type="ChEBI" id="CHEBI:59789"/>
        <dbReference type="ChEBI" id="CHEBI:90596"/>
        <dbReference type="ChEBI" id="CHEBI:90598"/>
        <dbReference type="EC" id="2.1.1.77"/>
    </reaction>
</comment>
<dbReference type="AlphaFoldDB" id="A0A5K7XKB2"/>
<evidence type="ECO:0000256" key="1">
    <source>
        <dbReference type="ARBA" id="ARBA00004496"/>
    </source>
</evidence>
<protein>
    <recommendedName>
        <fullName evidence="7">Protein-L-isoaspartate O-methyltransferase</fullName>
        <ecNumber evidence="7">2.1.1.77</ecNumber>
    </recommendedName>
    <alternativeName>
        <fullName evidence="7">L-isoaspartyl protein carboxyl methyltransferase</fullName>
    </alternativeName>
    <alternativeName>
        <fullName evidence="7">Protein L-isoaspartyl methyltransferase</fullName>
    </alternativeName>
    <alternativeName>
        <fullName evidence="7">Protein-beta-aspartate methyltransferase</fullName>
        <shortName evidence="7">PIMT</shortName>
    </alternativeName>
</protein>
<name>A0A5K7XKB2_9BACT</name>
<keyword evidence="3 7" id="KW-0963">Cytoplasm</keyword>
<dbReference type="GO" id="GO:0005737">
    <property type="term" value="C:cytoplasm"/>
    <property type="evidence" value="ECO:0007669"/>
    <property type="project" value="UniProtKB-SubCell"/>
</dbReference>
<evidence type="ECO:0000313" key="9">
    <source>
        <dbReference type="Proteomes" id="UP000326837"/>
    </source>
</evidence>
<sequence length="423" mass="46207">MWKSASELRQNAGFLGVFAILSLLCTAPLNVAAQAPAPTEQEYAAQRAKMVAEEIEAAGVKDPRVLKAMQATPRHQFMPSAYRPYAYLDAALPIGDRQTISPPFVVAYMTEQLRPKATDRVLEIGTGSGYQAAVLSPLVKDVYTIEIVEPLGKRAKRALERLKYDNVHVRIGDGFKGWPEAAPFDKIIVTCSPESVPQPLVDQLREGGEMIIPVGERYQQNLVRMTKRDGKLESEPLQATLFVPMTGAAEDSRQVQPDPLHPTVRNGGFEEVVGKTSDPVGWHYLRQATTVEGSADEPASGGKRFIRFTNSEPGLISQALQGMAIDGRKVSQIEVSCQVGAKGIAAAAGETPGVIVNFYDERRAVIDTVELGPWKGTFGWRREERMVRVPLAAREAIIRIGLNGATGRLDLDDLELRAVHAGK</sequence>
<dbReference type="InterPro" id="IPR000682">
    <property type="entry name" value="PCMT"/>
</dbReference>
<gene>
    <name evidence="7" type="primary">pcm</name>
    <name evidence="8" type="ORF">PLANPX_4528</name>
</gene>
<dbReference type="Pfam" id="PF01135">
    <property type="entry name" value="PCMT"/>
    <property type="match status" value="1"/>
</dbReference>
<dbReference type="NCBIfam" id="TIGR00080">
    <property type="entry name" value="pimt"/>
    <property type="match status" value="1"/>
</dbReference>
<dbReference type="GO" id="GO:0032259">
    <property type="term" value="P:methylation"/>
    <property type="evidence" value="ECO:0007669"/>
    <property type="project" value="UniProtKB-KW"/>
</dbReference>
<keyword evidence="9" id="KW-1185">Reference proteome</keyword>
<dbReference type="InterPro" id="IPR029063">
    <property type="entry name" value="SAM-dependent_MTases_sf"/>
</dbReference>
<organism evidence="8 9">
    <name type="scientific">Lacipirellula parvula</name>
    <dbReference type="NCBI Taxonomy" id="2650471"/>
    <lineage>
        <taxon>Bacteria</taxon>
        <taxon>Pseudomonadati</taxon>
        <taxon>Planctomycetota</taxon>
        <taxon>Planctomycetia</taxon>
        <taxon>Pirellulales</taxon>
        <taxon>Lacipirellulaceae</taxon>
        <taxon>Lacipirellula</taxon>
    </lineage>
</organism>
<accession>A0A5K7XKB2</accession>
<dbReference type="NCBIfam" id="NF001453">
    <property type="entry name" value="PRK00312.1"/>
    <property type="match status" value="1"/>
</dbReference>
<evidence type="ECO:0000313" key="8">
    <source>
        <dbReference type="EMBL" id="BBO34916.1"/>
    </source>
</evidence>
<dbReference type="RefSeq" id="WP_152100400.1">
    <property type="nucleotide sequence ID" value="NZ_AP021861.1"/>
</dbReference>
<keyword evidence="5 7" id="KW-0808">Transferase</keyword>
<dbReference type="GO" id="GO:0004719">
    <property type="term" value="F:protein-L-isoaspartate (D-aspartate) O-methyltransferase activity"/>
    <property type="evidence" value="ECO:0007669"/>
    <property type="project" value="UniProtKB-UniRule"/>
</dbReference>
<dbReference type="PANTHER" id="PTHR11579">
    <property type="entry name" value="PROTEIN-L-ISOASPARTATE O-METHYLTRANSFERASE"/>
    <property type="match status" value="1"/>
</dbReference>
<evidence type="ECO:0000256" key="3">
    <source>
        <dbReference type="ARBA" id="ARBA00022490"/>
    </source>
</evidence>
<dbReference type="CDD" id="cd02440">
    <property type="entry name" value="AdoMet_MTases"/>
    <property type="match status" value="1"/>
</dbReference>
<dbReference type="KEGG" id="lpav:PLANPX_4528"/>
<comment type="subcellular location">
    <subcellularLocation>
        <location evidence="1 7">Cytoplasm</location>
    </subcellularLocation>
</comment>
<dbReference type="SUPFAM" id="SSF53335">
    <property type="entry name" value="S-adenosyl-L-methionine-dependent methyltransferases"/>
    <property type="match status" value="1"/>
</dbReference>
<dbReference type="FunFam" id="3.40.50.150:FF:000010">
    <property type="entry name" value="Protein-L-isoaspartate O-methyltransferase"/>
    <property type="match status" value="1"/>
</dbReference>
<feature type="active site" evidence="7">
    <location>
        <position position="101"/>
    </location>
</feature>
<keyword evidence="4 7" id="KW-0489">Methyltransferase</keyword>
<comment type="function">
    <text evidence="7">Catalyzes the methyl esterification of L-isoaspartyl residues in peptides and proteins that result from spontaneous decomposition of normal L-aspartyl and L-asparaginyl residues. It plays a role in the repair and/or degradation of damaged proteins.</text>
</comment>
<dbReference type="PROSITE" id="PS01279">
    <property type="entry name" value="PCMT"/>
    <property type="match status" value="1"/>
</dbReference>
<dbReference type="EMBL" id="AP021861">
    <property type="protein sequence ID" value="BBO34916.1"/>
    <property type="molecule type" value="Genomic_DNA"/>
</dbReference>
<dbReference type="Proteomes" id="UP000326837">
    <property type="component" value="Chromosome"/>
</dbReference>
<dbReference type="Gene3D" id="2.60.120.260">
    <property type="entry name" value="Galactose-binding domain-like"/>
    <property type="match status" value="1"/>
</dbReference>
<dbReference type="EC" id="2.1.1.77" evidence="7"/>